<comment type="caution">
    <text evidence="8">The sequence shown here is derived from an EMBL/GenBank/DDBJ whole genome shotgun (WGS) entry which is preliminary data.</text>
</comment>
<evidence type="ECO:0000256" key="1">
    <source>
        <dbReference type="ARBA" id="ARBA00004123"/>
    </source>
</evidence>
<dbReference type="PANTHER" id="PTHR47338">
    <property type="entry name" value="ZN(II)2CYS6 TRANSCRIPTION FACTOR (EUROFUNG)-RELATED"/>
    <property type="match status" value="1"/>
</dbReference>
<keyword evidence="2" id="KW-0479">Metal-binding</keyword>
<evidence type="ECO:0000256" key="5">
    <source>
        <dbReference type="ARBA" id="ARBA00023242"/>
    </source>
</evidence>
<keyword evidence="3" id="KW-0805">Transcription regulation</keyword>
<dbReference type="GO" id="GO:0003677">
    <property type="term" value="F:DNA binding"/>
    <property type="evidence" value="ECO:0007669"/>
    <property type="project" value="InterPro"/>
</dbReference>
<dbReference type="eggNOG" id="ENOG502RMRB">
    <property type="taxonomic scope" value="Eukaryota"/>
</dbReference>
<dbReference type="STRING" id="1182542.W9XL63"/>
<dbReference type="SMART" id="SM00906">
    <property type="entry name" value="Fungal_trans"/>
    <property type="match status" value="1"/>
</dbReference>
<proteinExistence type="predicted"/>
<evidence type="ECO:0000259" key="7">
    <source>
        <dbReference type="SMART" id="SM00906"/>
    </source>
</evidence>
<evidence type="ECO:0000313" key="9">
    <source>
        <dbReference type="Proteomes" id="UP000019478"/>
    </source>
</evidence>
<keyword evidence="4" id="KW-0804">Transcription</keyword>
<name>W9XL63_9EURO</name>
<dbReference type="HOGENOM" id="CLU_015161_1_0_1"/>
<dbReference type="GO" id="GO:0006351">
    <property type="term" value="P:DNA-templated transcription"/>
    <property type="evidence" value="ECO:0007669"/>
    <property type="project" value="InterPro"/>
</dbReference>
<gene>
    <name evidence="8" type="ORF">A1O3_07211</name>
</gene>
<comment type="subcellular location">
    <subcellularLocation>
        <location evidence="1">Nucleus</location>
    </subcellularLocation>
</comment>
<dbReference type="RefSeq" id="XP_007735511.1">
    <property type="nucleotide sequence ID" value="XM_007737321.1"/>
</dbReference>
<reference evidence="8 9" key="1">
    <citation type="submission" date="2013-03" db="EMBL/GenBank/DDBJ databases">
        <title>The Genome Sequence of Capronia epimyces CBS 606.96.</title>
        <authorList>
            <consortium name="The Broad Institute Genomics Platform"/>
            <person name="Cuomo C."/>
            <person name="de Hoog S."/>
            <person name="Gorbushina A."/>
            <person name="Walker B."/>
            <person name="Young S.K."/>
            <person name="Zeng Q."/>
            <person name="Gargeya S."/>
            <person name="Fitzgerald M."/>
            <person name="Haas B."/>
            <person name="Abouelleil A."/>
            <person name="Allen A.W."/>
            <person name="Alvarado L."/>
            <person name="Arachchi H.M."/>
            <person name="Berlin A.M."/>
            <person name="Chapman S.B."/>
            <person name="Gainer-Dewar J."/>
            <person name="Goldberg J."/>
            <person name="Griggs A."/>
            <person name="Gujja S."/>
            <person name="Hansen M."/>
            <person name="Howarth C."/>
            <person name="Imamovic A."/>
            <person name="Ireland A."/>
            <person name="Larimer J."/>
            <person name="McCowan C."/>
            <person name="Murphy C."/>
            <person name="Pearson M."/>
            <person name="Poon T.W."/>
            <person name="Priest M."/>
            <person name="Roberts A."/>
            <person name="Saif S."/>
            <person name="Shea T."/>
            <person name="Sisk P."/>
            <person name="Sykes S."/>
            <person name="Wortman J."/>
            <person name="Nusbaum C."/>
            <person name="Birren B."/>
        </authorList>
    </citation>
    <scope>NUCLEOTIDE SEQUENCE [LARGE SCALE GENOMIC DNA]</scope>
    <source>
        <strain evidence="8 9">CBS 606.96</strain>
    </source>
</reference>
<dbReference type="GeneID" id="19171311"/>
<evidence type="ECO:0000256" key="3">
    <source>
        <dbReference type="ARBA" id="ARBA00023015"/>
    </source>
</evidence>
<dbReference type="Proteomes" id="UP000019478">
    <property type="component" value="Unassembled WGS sequence"/>
</dbReference>
<dbReference type="AlphaFoldDB" id="W9XL63"/>
<feature type="signal peptide" evidence="6">
    <location>
        <begin position="1"/>
        <end position="17"/>
    </location>
</feature>
<sequence>MARAWMAVGIAARLAICANMSRSEMGRSVTRKSDLSRCYWSIFILDRIHGSSFRALQAISDETILPEMPPCAKQPRISLTLQHVLDKAGDSPVVDENDNGINSYALQLLSTWGRLMVYLKTIRKGNLEDAWVANSTYQQLKSEMSRFETVFPEAHRFKYARFHERTPDGLSRDRVYWASWIFTQCLYHTIHCTLNHPFLHVVRIHGRQRLRSPSFLQHATDQAILHSAWVVHVLTLSQERDFTIHDPFIGHMASMVATAQFFLRFSKDDNLAKKASDDFDQLRRFVEDMGQDHPHLQHTHSKLSRLAQLADPYVDSIQAPSPPKVETALIWDLLDYAVSSSRTISSGGSDNVELSVNTQFLWPPNQDTSQQFAVDGRASTTAPTAIFTTPWDHPPFEFDMADFSNFPDMSTLTIPGDAWTNGYL</sequence>
<evidence type="ECO:0000256" key="2">
    <source>
        <dbReference type="ARBA" id="ARBA00022723"/>
    </source>
</evidence>
<keyword evidence="6" id="KW-0732">Signal</keyword>
<dbReference type="InterPro" id="IPR050815">
    <property type="entry name" value="TF_fung"/>
</dbReference>
<dbReference type="GO" id="GO:0008270">
    <property type="term" value="F:zinc ion binding"/>
    <property type="evidence" value="ECO:0007669"/>
    <property type="project" value="InterPro"/>
</dbReference>
<dbReference type="PANTHER" id="PTHR47338:SF9">
    <property type="entry name" value="ZN(II)2CYS6 TRANSCRIPTION FACTOR (EUROFUNG)"/>
    <property type="match status" value="1"/>
</dbReference>
<evidence type="ECO:0000313" key="8">
    <source>
        <dbReference type="EMBL" id="EXJ80923.1"/>
    </source>
</evidence>
<evidence type="ECO:0000256" key="4">
    <source>
        <dbReference type="ARBA" id="ARBA00023163"/>
    </source>
</evidence>
<organism evidence="8 9">
    <name type="scientific">Capronia epimyces CBS 606.96</name>
    <dbReference type="NCBI Taxonomy" id="1182542"/>
    <lineage>
        <taxon>Eukaryota</taxon>
        <taxon>Fungi</taxon>
        <taxon>Dikarya</taxon>
        <taxon>Ascomycota</taxon>
        <taxon>Pezizomycotina</taxon>
        <taxon>Eurotiomycetes</taxon>
        <taxon>Chaetothyriomycetidae</taxon>
        <taxon>Chaetothyriales</taxon>
        <taxon>Herpotrichiellaceae</taxon>
        <taxon>Capronia</taxon>
    </lineage>
</organism>
<dbReference type="EMBL" id="AMGY01000006">
    <property type="protein sequence ID" value="EXJ80923.1"/>
    <property type="molecule type" value="Genomic_DNA"/>
</dbReference>
<accession>W9XL63</accession>
<dbReference type="InterPro" id="IPR007219">
    <property type="entry name" value="XnlR_reg_dom"/>
</dbReference>
<dbReference type="GO" id="GO:0000981">
    <property type="term" value="F:DNA-binding transcription factor activity, RNA polymerase II-specific"/>
    <property type="evidence" value="ECO:0007669"/>
    <property type="project" value="InterPro"/>
</dbReference>
<feature type="chain" id="PRO_5004934257" description="Xylanolytic transcriptional activator regulatory domain-containing protein" evidence="6">
    <location>
        <begin position="18"/>
        <end position="424"/>
    </location>
</feature>
<keyword evidence="5" id="KW-0539">Nucleus</keyword>
<evidence type="ECO:0000256" key="6">
    <source>
        <dbReference type="SAM" id="SignalP"/>
    </source>
</evidence>
<feature type="domain" description="Xylanolytic transcriptional activator regulatory" evidence="7">
    <location>
        <begin position="4"/>
        <end position="75"/>
    </location>
</feature>
<protein>
    <recommendedName>
        <fullName evidence="7">Xylanolytic transcriptional activator regulatory domain-containing protein</fullName>
    </recommendedName>
</protein>
<dbReference type="CDD" id="cd12148">
    <property type="entry name" value="fungal_TF_MHR"/>
    <property type="match status" value="1"/>
</dbReference>
<keyword evidence="9" id="KW-1185">Reference proteome</keyword>
<dbReference type="GO" id="GO:0005634">
    <property type="term" value="C:nucleus"/>
    <property type="evidence" value="ECO:0007669"/>
    <property type="project" value="UniProtKB-SubCell"/>
</dbReference>
<dbReference type="OrthoDB" id="2943660at2759"/>